<feature type="transmembrane region" description="Helical" evidence="1">
    <location>
        <begin position="88"/>
        <end position="109"/>
    </location>
</feature>
<reference evidence="2" key="2">
    <citation type="submission" date="2020-09" db="EMBL/GenBank/DDBJ databases">
        <authorList>
            <person name="Sun Q."/>
            <person name="Kim S."/>
        </authorList>
    </citation>
    <scope>NUCLEOTIDE SEQUENCE</scope>
    <source>
        <strain evidence="2">KCTC 32422</strain>
    </source>
</reference>
<evidence type="ECO:0000313" key="2">
    <source>
        <dbReference type="EMBL" id="GGZ96341.1"/>
    </source>
</evidence>
<dbReference type="EMBL" id="BMZD01000003">
    <property type="protein sequence ID" value="GGZ96341.1"/>
    <property type="molecule type" value="Genomic_DNA"/>
</dbReference>
<dbReference type="AlphaFoldDB" id="A0A918RFY4"/>
<dbReference type="RefSeq" id="WP_189540297.1">
    <property type="nucleotide sequence ID" value="NZ_BMZD01000003.1"/>
</dbReference>
<name>A0A918RFY4_9SPHN</name>
<feature type="transmembrane region" description="Helical" evidence="1">
    <location>
        <begin position="35"/>
        <end position="53"/>
    </location>
</feature>
<keyword evidence="3" id="KW-1185">Reference proteome</keyword>
<keyword evidence="1" id="KW-1133">Transmembrane helix</keyword>
<comment type="caution">
    <text evidence="2">The sequence shown here is derived from an EMBL/GenBank/DDBJ whole genome shotgun (WGS) entry which is preliminary data.</text>
</comment>
<accession>A0A918RFY4</accession>
<evidence type="ECO:0000256" key="1">
    <source>
        <dbReference type="SAM" id="Phobius"/>
    </source>
</evidence>
<keyword evidence="1" id="KW-0812">Transmembrane</keyword>
<feature type="transmembrane region" description="Helical" evidence="1">
    <location>
        <begin position="60"/>
        <end position="82"/>
    </location>
</feature>
<protein>
    <submittedName>
        <fullName evidence="2">Uncharacterized protein</fullName>
    </submittedName>
</protein>
<dbReference type="Proteomes" id="UP000634139">
    <property type="component" value="Unassembled WGS sequence"/>
</dbReference>
<sequence>MSKFPARMFRWAAIYGVVVLTPLYLTPLPQQGAEVFLGFVGLALVFQAVFWIIGGDPVRYRALMLPAVAEKLVFGLPALVLFAQGAVVAPVAVFAGIDVALGLGFWLAWRKTPVSPS</sequence>
<keyword evidence="1" id="KW-0472">Membrane</keyword>
<gene>
    <name evidence="2" type="ORF">GCM10011617_16150</name>
</gene>
<reference evidence="2" key="1">
    <citation type="journal article" date="2014" name="Int. J. Syst. Evol. Microbiol.">
        <title>Complete genome sequence of Corynebacterium casei LMG S-19264T (=DSM 44701T), isolated from a smear-ripened cheese.</title>
        <authorList>
            <consortium name="US DOE Joint Genome Institute (JGI-PGF)"/>
            <person name="Walter F."/>
            <person name="Albersmeier A."/>
            <person name="Kalinowski J."/>
            <person name="Ruckert C."/>
        </authorList>
    </citation>
    <scope>NUCLEOTIDE SEQUENCE</scope>
    <source>
        <strain evidence="2">KCTC 32422</strain>
    </source>
</reference>
<feature type="transmembrane region" description="Helical" evidence="1">
    <location>
        <begin position="12"/>
        <end position="29"/>
    </location>
</feature>
<organism evidence="2 3">
    <name type="scientific">Novosphingobium arvoryzae</name>
    <dbReference type="NCBI Taxonomy" id="1256514"/>
    <lineage>
        <taxon>Bacteria</taxon>
        <taxon>Pseudomonadati</taxon>
        <taxon>Pseudomonadota</taxon>
        <taxon>Alphaproteobacteria</taxon>
        <taxon>Sphingomonadales</taxon>
        <taxon>Sphingomonadaceae</taxon>
        <taxon>Novosphingobium</taxon>
    </lineage>
</organism>
<proteinExistence type="predicted"/>
<evidence type="ECO:0000313" key="3">
    <source>
        <dbReference type="Proteomes" id="UP000634139"/>
    </source>
</evidence>